<evidence type="ECO:0000256" key="1">
    <source>
        <dbReference type="SAM" id="Phobius"/>
    </source>
</evidence>
<evidence type="ECO:0000313" key="3">
    <source>
        <dbReference type="EMBL" id="QJI02469.1"/>
    </source>
</evidence>
<dbReference type="EMBL" id="MT145004">
    <property type="protein sequence ID" value="QJI02469.1"/>
    <property type="molecule type" value="Genomic_DNA"/>
</dbReference>
<keyword evidence="1" id="KW-0472">Membrane</keyword>
<keyword evidence="1" id="KW-0812">Transmembrane</keyword>
<evidence type="ECO:0000313" key="2">
    <source>
        <dbReference type="EMBL" id="QJA52545.1"/>
    </source>
</evidence>
<gene>
    <name evidence="2" type="ORF">TM448A02797_0012</name>
    <name evidence="3" type="ORF">TM448B03261_0008</name>
</gene>
<protein>
    <submittedName>
        <fullName evidence="2">Uncharacterized protein</fullName>
    </submittedName>
</protein>
<reference evidence="2" key="1">
    <citation type="submission" date="2020-03" db="EMBL/GenBank/DDBJ databases">
        <title>The deep terrestrial virosphere.</title>
        <authorList>
            <person name="Holmfeldt K."/>
            <person name="Nilsson E."/>
            <person name="Simone D."/>
            <person name="Lopez-Fernandez M."/>
            <person name="Wu X."/>
            <person name="de Brujin I."/>
            <person name="Lundin D."/>
            <person name="Andersson A."/>
            <person name="Bertilsson S."/>
            <person name="Dopson M."/>
        </authorList>
    </citation>
    <scope>NUCLEOTIDE SEQUENCE</scope>
    <source>
        <strain evidence="2">TM448A02797</strain>
        <strain evidence="3">TM448B03261</strain>
    </source>
</reference>
<dbReference type="EMBL" id="MT144348">
    <property type="protein sequence ID" value="QJA52545.1"/>
    <property type="molecule type" value="Genomic_DNA"/>
</dbReference>
<proteinExistence type="predicted"/>
<sequence>MKKIILFGYVILGSIFTGIIAHEITHVIQFGNHVYSIGVLWGAYPLQLPLPAFYVQADTNLFPSMAYNELIAYSVQALTTLGTGLIGLYAMFKH</sequence>
<feature type="transmembrane region" description="Helical" evidence="1">
    <location>
        <begin position="70"/>
        <end position="92"/>
    </location>
</feature>
<keyword evidence="1" id="KW-1133">Transmembrane helix</keyword>
<accession>A0A6H1ZZ54</accession>
<dbReference type="AlphaFoldDB" id="A0A6H1ZZ54"/>
<name>A0A6H1ZZ54_9ZZZZ</name>
<organism evidence="2">
    <name type="scientific">viral metagenome</name>
    <dbReference type="NCBI Taxonomy" id="1070528"/>
    <lineage>
        <taxon>unclassified sequences</taxon>
        <taxon>metagenomes</taxon>
        <taxon>organismal metagenomes</taxon>
    </lineage>
</organism>